<dbReference type="Pfam" id="PF12705">
    <property type="entry name" value="PDDEXK_1"/>
    <property type="match status" value="1"/>
</dbReference>
<dbReference type="Gene3D" id="3.90.320.10">
    <property type="match status" value="1"/>
</dbReference>
<feature type="domain" description="PD-(D/E)XK endonuclease-like" evidence="1">
    <location>
        <begin position="11"/>
        <end position="245"/>
    </location>
</feature>
<evidence type="ECO:0000313" key="2">
    <source>
        <dbReference type="EMBL" id="KKU87243.1"/>
    </source>
</evidence>
<dbReference type="AlphaFoldDB" id="A0A0G1WA83"/>
<reference evidence="2 3" key="1">
    <citation type="journal article" date="2015" name="Nature">
        <title>rRNA introns, odd ribosomes, and small enigmatic genomes across a large radiation of phyla.</title>
        <authorList>
            <person name="Brown C.T."/>
            <person name="Hug L.A."/>
            <person name="Thomas B.C."/>
            <person name="Sharon I."/>
            <person name="Castelle C.J."/>
            <person name="Singh A."/>
            <person name="Wilkins M.J."/>
            <person name="Williams K.H."/>
            <person name="Banfield J.F."/>
        </authorList>
    </citation>
    <scope>NUCLEOTIDE SEQUENCE [LARGE SCALE GENOMIC DNA]</scope>
</reference>
<accession>A0A0G1WA83</accession>
<dbReference type="Proteomes" id="UP000034772">
    <property type="component" value="Unassembled WGS sequence"/>
</dbReference>
<organism evidence="2 3">
    <name type="scientific">Candidatus Beckwithbacteria bacterium GW2011_GWC2_47_9</name>
    <dbReference type="NCBI Taxonomy" id="1618373"/>
    <lineage>
        <taxon>Bacteria</taxon>
        <taxon>Candidatus Beckwithiibacteriota</taxon>
    </lineage>
</organism>
<dbReference type="InterPro" id="IPR011604">
    <property type="entry name" value="PDDEXK-like_dom_sf"/>
</dbReference>
<dbReference type="InterPro" id="IPR038726">
    <property type="entry name" value="PDDEXK_AddAB-type"/>
</dbReference>
<protein>
    <recommendedName>
        <fullName evidence="1">PD-(D/E)XK endonuclease-like domain-containing protein</fullName>
    </recommendedName>
</protein>
<sequence length="281" mass="32565">MAKDKFSAVWVSHSSISDWLACPRAYYLKNVYRDPKSRHKLTLMSPPLALGQIVHEVIEGLSTLAVARRFSEPLTLKFDRVWPKVARFFDENEAQKYKERGRQMLKNLMDHPGPLKNLAVKIKMDLPYFWLSEADEIILCGRIDWLEYLAKEDAVHIIDFKTGRQDENDGSLQLPIYYLLATQTQERPVKKMSYWYLDHDNAPKSQGLPDPKKAAAKILKIAKEIKLARKLERFKCPHAGCRHCQPYEDILAGKAEFLDVDPKGYDLYIRKTEEGKKSEIL</sequence>
<evidence type="ECO:0000313" key="3">
    <source>
        <dbReference type="Proteomes" id="UP000034772"/>
    </source>
</evidence>
<proteinExistence type="predicted"/>
<comment type="caution">
    <text evidence="2">The sequence shown here is derived from an EMBL/GenBank/DDBJ whole genome shotgun (WGS) entry which is preliminary data.</text>
</comment>
<evidence type="ECO:0000259" key="1">
    <source>
        <dbReference type="Pfam" id="PF12705"/>
    </source>
</evidence>
<gene>
    <name evidence="2" type="ORF">UY17_C0024G0013</name>
</gene>
<name>A0A0G1WA83_9BACT</name>
<dbReference type="EMBL" id="LCOZ01000024">
    <property type="protein sequence ID" value="KKU87243.1"/>
    <property type="molecule type" value="Genomic_DNA"/>
</dbReference>